<sequence length="180" mass="20650">MKLLKASFIKLLLTLDWPTELLLKNRPFDFTGHPEEEKLIKDILLKEEGNKYFSLESKKLLARHMMHNIVVLSEEPGRSAFLGRTAFFPNKYPIAQGGVGIPSTIGNLFTIWYCFYFYRAATPQSDHPDGCGFILLERLKELGAGFFYCDLRESNTTGFTLFFEGSNKGVLKNHLFIRDE</sequence>
<keyword evidence="2" id="KW-1185">Reference proteome</keyword>
<accession>A0ABM5LC45</accession>
<reference evidence="1" key="1">
    <citation type="submission" date="2002-05" db="EMBL/GenBank/DDBJ databases">
        <title>The genome sequence of Chlamydia pneumoniae TW183 and comparison with other Chlamydia strains based on whole genome sequence analysis.</title>
        <authorList>
            <person name="Geng M.M."/>
            <person name="Schuhmacher A."/>
            <person name="Muehldorfer I."/>
            <person name="Bensch K.W."/>
            <person name="Schaefer K.P."/>
            <person name="Schneider S."/>
            <person name="Pohl T."/>
            <person name="Essig A."/>
            <person name="Marre R."/>
            <person name="Melchers K."/>
        </authorList>
    </citation>
    <scope>NUCLEOTIDE SEQUENCE [LARGE SCALE GENOMIC DNA]</scope>
    <source>
        <strain evidence="1">TW-183</strain>
    </source>
</reference>
<dbReference type="Proteomes" id="UP000000424">
    <property type="component" value="Chromosome"/>
</dbReference>
<organism evidence="1 2">
    <name type="scientific">Chlamydia pneumoniae</name>
    <name type="common">Chlamydophila pneumoniae</name>
    <dbReference type="NCBI Taxonomy" id="83558"/>
    <lineage>
        <taxon>Bacteria</taxon>
        <taxon>Pseudomonadati</taxon>
        <taxon>Chlamydiota</taxon>
        <taxon>Chlamydiia</taxon>
        <taxon>Chlamydiales</taxon>
        <taxon>Chlamydiaceae</taxon>
        <taxon>Chlamydia/Chlamydophila group</taxon>
        <taxon>Chlamydia</taxon>
    </lineage>
</organism>
<evidence type="ECO:0000313" key="2">
    <source>
        <dbReference type="Proteomes" id="UP000000424"/>
    </source>
</evidence>
<dbReference type="EMBL" id="AE009440">
    <property type="protein sequence ID" value="AAP98090.1"/>
    <property type="molecule type" value="Genomic_DNA"/>
</dbReference>
<protein>
    <submittedName>
        <fullName evidence="1">KdtA KDO-transferase</fullName>
    </submittedName>
</protein>
<proteinExistence type="predicted"/>
<gene>
    <name evidence="1" type="ordered locus">CpB0157</name>
</gene>
<name>A0ABM5LC45_CHLPN</name>
<evidence type="ECO:0000313" key="1">
    <source>
        <dbReference type="EMBL" id="AAP98090.1"/>
    </source>
</evidence>